<dbReference type="OrthoDB" id="9808289at2"/>
<dbReference type="GO" id="GO:0071555">
    <property type="term" value="P:cell wall organization"/>
    <property type="evidence" value="ECO:0007669"/>
    <property type="project" value="UniProtKB-KW"/>
</dbReference>
<comment type="similarity">
    <text evidence="2 14">Belongs to the UppP family.</text>
</comment>
<evidence type="ECO:0000256" key="5">
    <source>
        <dbReference type="ARBA" id="ARBA00022475"/>
    </source>
</evidence>
<organism evidence="15 16">
    <name type="scientific">Desulfosarcina widdelii</name>
    <dbReference type="NCBI Taxonomy" id="947919"/>
    <lineage>
        <taxon>Bacteria</taxon>
        <taxon>Pseudomonadati</taxon>
        <taxon>Thermodesulfobacteriota</taxon>
        <taxon>Desulfobacteria</taxon>
        <taxon>Desulfobacterales</taxon>
        <taxon>Desulfosarcinaceae</taxon>
        <taxon>Desulfosarcina</taxon>
    </lineage>
</organism>
<evidence type="ECO:0000256" key="11">
    <source>
        <dbReference type="ARBA" id="ARBA00032707"/>
    </source>
</evidence>
<dbReference type="Pfam" id="PF02673">
    <property type="entry name" value="BacA"/>
    <property type="match status" value="1"/>
</dbReference>
<gene>
    <name evidence="14 15" type="primary">uppP</name>
    <name evidence="15" type="ORF">DSCW_31560</name>
</gene>
<evidence type="ECO:0000256" key="9">
    <source>
        <dbReference type="ARBA" id="ARBA00023136"/>
    </source>
</evidence>
<evidence type="ECO:0000313" key="16">
    <source>
        <dbReference type="Proteomes" id="UP000427769"/>
    </source>
</evidence>
<keyword evidence="14" id="KW-0573">Peptidoglycan synthesis</keyword>
<comment type="miscellaneous">
    <text evidence="14">Bacitracin is thought to be involved in the inhibition of peptidoglycan synthesis by sequestering undecaprenyl diphosphate, thereby reducing the pool of lipid carrier available.</text>
</comment>
<dbReference type="EC" id="3.6.1.27" evidence="3 14"/>
<evidence type="ECO:0000256" key="7">
    <source>
        <dbReference type="ARBA" id="ARBA00022801"/>
    </source>
</evidence>
<accession>A0A5K7Z6B2</accession>
<dbReference type="GO" id="GO:0050380">
    <property type="term" value="F:undecaprenyl-diphosphatase activity"/>
    <property type="evidence" value="ECO:0007669"/>
    <property type="project" value="UniProtKB-UniRule"/>
</dbReference>
<comment type="function">
    <text evidence="14">Catalyzes the dephosphorylation of undecaprenyl diphosphate (UPP). Confers resistance to bacitracin.</text>
</comment>
<evidence type="ECO:0000256" key="3">
    <source>
        <dbReference type="ARBA" id="ARBA00012374"/>
    </source>
</evidence>
<keyword evidence="8 14" id="KW-1133">Transmembrane helix</keyword>
<evidence type="ECO:0000256" key="4">
    <source>
        <dbReference type="ARBA" id="ARBA00021581"/>
    </source>
</evidence>
<feature type="transmembrane region" description="Helical" evidence="14">
    <location>
        <begin position="41"/>
        <end position="60"/>
    </location>
</feature>
<evidence type="ECO:0000256" key="6">
    <source>
        <dbReference type="ARBA" id="ARBA00022692"/>
    </source>
</evidence>
<keyword evidence="7 14" id="KW-0378">Hydrolase</keyword>
<keyword evidence="10 14" id="KW-0046">Antibiotic resistance</keyword>
<dbReference type="PANTHER" id="PTHR30622:SF2">
    <property type="entry name" value="UNDECAPRENYL-DIPHOSPHATASE"/>
    <property type="match status" value="1"/>
</dbReference>
<dbReference type="EMBL" id="AP021875">
    <property type="protein sequence ID" value="BBO75739.1"/>
    <property type="molecule type" value="Genomic_DNA"/>
</dbReference>
<dbReference type="PANTHER" id="PTHR30622">
    <property type="entry name" value="UNDECAPRENYL-DIPHOSPHATASE"/>
    <property type="match status" value="1"/>
</dbReference>
<feature type="transmembrane region" description="Helical" evidence="14">
    <location>
        <begin position="6"/>
        <end position="29"/>
    </location>
</feature>
<evidence type="ECO:0000256" key="10">
    <source>
        <dbReference type="ARBA" id="ARBA00023251"/>
    </source>
</evidence>
<dbReference type="GO" id="GO:0046677">
    <property type="term" value="P:response to antibiotic"/>
    <property type="evidence" value="ECO:0007669"/>
    <property type="project" value="UniProtKB-UniRule"/>
</dbReference>
<dbReference type="HAMAP" id="MF_01006">
    <property type="entry name" value="Undec_diphosphatase"/>
    <property type="match status" value="1"/>
</dbReference>
<sequence length="276" mass="29324">MNTIEAIVLGAIQGLTEFLPVSSSGHLVLFQNLFGLKEPELLFDICLHVGTLAAVLIVFYREILDILTALVQMPGRLQSAGSIANLLAADRSIRMALLIVVGSIPTAVIGLLFKEITDRLFGSLTIVGCMLLVTGTLLWLTRAIRSQGRPVEQTTLKNAIVIGIVQGLAILPGISRSGSTIATALFLGVDRTVAGRYSFLLSIPAIVGALALSLDTPELHTTIPLGTILAGSVVSAAVGWLALVILLRVVDRGQLHRFAPYCWIVGVITLVIAWMG</sequence>
<feature type="transmembrane region" description="Helical" evidence="14">
    <location>
        <begin position="95"/>
        <end position="113"/>
    </location>
</feature>
<keyword evidence="14" id="KW-0133">Cell shape</keyword>
<dbReference type="Proteomes" id="UP000427769">
    <property type="component" value="Chromosome"/>
</dbReference>
<dbReference type="GO" id="GO:0008360">
    <property type="term" value="P:regulation of cell shape"/>
    <property type="evidence" value="ECO:0007669"/>
    <property type="project" value="UniProtKB-KW"/>
</dbReference>
<feature type="transmembrane region" description="Helical" evidence="14">
    <location>
        <begin position="226"/>
        <end position="246"/>
    </location>
</feature>
<dbReference type="RefSeq" id="WP_155304635.1">
    <property type="nucleotide sequence ID" value="NZ_AP021875.1"/>
</dbReference>
<protein>
    <recommendedName>
        <fullName evidence="4 14">Undecaprenyl-diphosphatase</fullName>
        <ecNumber evidence="3 14">3.6.1.27</ecNumber>
    </recommendedName>
    <alternativeName>
        <fullName evidence="12 14">Bacitracin resistance protein</fullName>
    </alternativeName>
    <alternativeName>
        <fullName evidence="11 14">Undecaprenyl pyrophosphate phosphatase</fullName>
    </alternativeName>
</protein>
<evidence type="ECO:0000256" key="14">
    <source>
        <dbReference type="HAMAP-Rule" id="MF_01006"/>
    </source>
</evidence>
<comment type="subcellular location">
    <subcellularLocation>
        <location evidence="1 14">Cell membrane</location>
        <topology evidence="1 14">Multi-pass membrane protein</topology>
    </subcellularLocation>
</comment>
<evidence type="ECO:0000256" key="8">
    <source>
        <dbReference type="ARBA" id="ARBA00022989"/>
    </source>
</evidence>
<keyword evidence="5 14" id="KW-1003">Cell membrane</keyword>
<dbReference type="AlphaFoldDB" id="A0A5K7Z6B2"/>
<dbReference type="InterPro" id="IPR003824">
    <property type="entry name" value="UppP"/>
</dbReference>
<dbReference type="GO" id="GO:0009252">
    <property type="term" value="P:peptidoglycan biosynthetic process"/>
    <property type="evidence" value="ECO:0007669"/>
    <property type="project" value="UniProtKB-KW"/>
</dbReference>
<comment type="catalytic activity">
    <reaction evidence="13 14">
        <text>di-trans,octa-cis-undecaprenyl diphosphate + H2O = di-trans,octa-cis-undecaprenyl phosphate + phosphate + H(+)</text>
        <dbReference type="Rhea" id="RHEA:28094"/>
        <dbReference type="ChEBI" id="CHEBI:15377"/>
        <dbReference type="ChEBI" id="CHEBI:15378"/>
        <dbReference type="ChEBI" id="CHEBI:43474"/>
        <dbReference type="ChEBI" id="CHEBI:58405"/>
        <dbReference type="ChEBI" id="CHEBI:60392"/>
        <dbReference type="EC" id="3.6.1.27"/>
    </reaction>
</comment>
<evidence type="ECO:0000256" key="12">
    <source>
        <dbReference type="ARBA" id="ARBA00032932"/>
    </source>
</evidence>
<evidence type="ECO:0000256" key="1">
    <source>
        <dbReference type="ARBA" id="ARBA00004651"/>
    </source>
</evidence>
<evidence type="ECO:0000313" key="15">
    <source>
        <dbReference type="EMBL" id="BBO75739.1"/>
    </source>
</evidence>
<feature type="transmembrane region" description="Helical" evidence="14">
    <location>
        <begin position="258"/>
        <end position="275"/>
    </location>
</feature>
<dbReference type="KEGG" id="dwd:DSCW_31560"/>
<reference evidence="15 16" key="1">
    <citation type="submission" date="2019-11" db="EMBL/GenBank/DDBJ databases">
        <title>Comparative genomics of hydrocarbon-degrading Desulfosarcina strains.</title>
        <authorList>
            <person name="Watanabe M."/>
            <person name="Kojima H."/>
            <person name="Fukui M."/>
        </authorList>
    </citation>
    <scope>NUCLEOTIDE SEQUENCE [LARGE SCALE GENOMIC DNA]</scope>
    <source>
        <strain evidence="15 16">PP31</strain>
    </source>
</reference>
<keyword evidence="16" id="KW-1185">Reference proteome</keyword>
<evidence type="ECO:0000256" key="13">
    <source>
        <dbReference type="ARBA" id="ARBA00047594"/>
    </source>
</evidence>
<dbReference type="GO" id="GO:0005886">
    <property type="term" value="C:plasma membrane"/>
    <property type="evidence" value="ECO:0007669"/>
    <property type="project" value="UniProtKB-SubCell"/>
</dbReference>
<keyword evidence="9 14" id="KW-0472">Membrane</keyword>
<proteinExistence type="inferred from homology"/>
<name>A0A5K7Z6B2_9BACT</name>
<keyword evidence="6 14" id="KW-0812">Transmembrane</keyword>
<evidence type="ECO:0000256" key="2">
    <source>
        <dbReference type="ARBA" id="ARBA00010621"/>
    </source>
</evidence>
<keyword evidence="14" id="KW-0961">Cell wall biogenesis/degradation</keyword>
<feature type="transmembrane region" description="Helical" evidence="14">
    <location>
        <begin position="120"/>
        <end position="140"/>
    </location>
</feature>
<feature type="transmembrane region" description="Helical" evidence="14">
    <location>
        <begin position="194"/>
        <end position="214"/>
    </location>
</feature>